<comment type="function">
    <text evidence="10">Nucleoside triphosphate pyrophosphatase. May have a dual role in cell division arrest and in preventing the incorporation of modified nucleotides into cellular nucleic acids.</text>
</comment>
<dbReference type="AlphaFoldDB" id="Q8KYT9"/>
<comment type="subunit">
    <text evidence="9">Homodimer.</text>
</comment>
<feature type="binding site" evidence="9">
    <location>
        <position position="472"/>
    </location>
    <ligand>
        <name>shikimate</name>
        <dbReference type="ChEBI" id="CHEBI:36208"/>
    </ligand>
</feature>
<dbReference type="InterPro" id="IPR036291">
    <property type="entry name" value="NAD(P)-bd_dom_sf"/>
</dbReference>
<dbReference type="SUPFAM" id="SSF52972">
    <property type="entry name" value="ITPase-like"/>
    <property type="match status" value="1"/>
</dbReference>
<dbReference type="InterPro" id="IPR013708">
    <property type="entry name" value="Shikimate_DH-bd_N"/>
</dbReference>
<evidence type="ECO:0000256" key="10">
    <source>
        <dbReference type="HAMAP-Rule" id="MF_00528"/>
    </source>
</evidence>
<evidence type="ECO:0000256" key="1">
    <source>
        <dbReference type="ARBA" id="ARBA00004871"/>
    </source>
</evidence>
<comment type="subcellular location">
    <subcellularLocation>
        <location evidence="10">Cytoplasm</location>
    </subcellularLocation>
</comment>
<feature type="binding site" evidence="9">
    <location>
        <begin position="377"/>
        <end position="382"/>
    </location>
    <ligand>
        <name>NADP(+)</name>
        <dbReference type="ChEBI" id="CHEBI:58349"/>
    </ligand>
</feature>
<dbReference type="InterPro" id="IPR029001">
    <property type="entry name" value="ITPase-like_fam"/>
</dbReference>
<dbReference type="GO" id="GO:0047429">
    <property type="term" value="F:nucleoside triphosphate diphosphatase activity"/>
    <property type="evidence" value="ECO:0007669"/>
    <property type="project" value="UniProtKB-EC"/>
</dbReference>
<evidence type="ECO:0000256" key="4">
    <source>
        <dbReference type="ARBA" id="ARBA00022857"/>
    </source>
</evidence>
<dbReference type="GO" id="GO:0009117">
    <property type="term" value="P:nucleotide metabolic process"/>
    <property type="evidence" value="ECO:0007669"/>
    <property type="project" value="UniProtKB-KW"/>
</dbReference>
<comment type="similarity">
    <text evidence="10">Belongs to the Maf family.</text>
</comment>
<dbReference type="SUPFAM" id="SSF53223">
    <property type="entry name" value="Aminoacid dehydrogenase-like, N-terminal domain"/>
    <property type="match status" value="1"/>
</dbReference>
<dbReference type="CDD" id="cd01065">
    <property type="entry name" value="NAD_bind_Shikimate_DH"/>
    <property type="match status" value="1"/>
</dbReference>
<dbReference type="HAMAP" id="MF_00528">
    <property type="entry name" value="Maf"/>
    <property type="match status" value="1"/>
</dbReference>
<feature type="binding site" evidence="9">
    <location>
        <position position="442"/>
    </location>
    <ligand>
        <name>NADP(+)</name>
        <dbReference type="ChEBI" id="CHEBI:58349"/>
    </ligand>
</feature>
<keyword evidence="4 9" id="KW-0521">NADP</keyword>
<evidence type="ECO:0000256" key="9">
    <source>
        <dbReference type="HAMAP-Rule" id="MF_00222"/>
    </source>
</evidence>
<dbReference type="UniPathway" id="UPA00053">
    <property type="reaction ID" value="UER00087"/>
</dbReference>
<dbReference type="InterPro" id="IPR003697">
    <property type="entry name" value="Maf-like"/>
</dbReference>
<comment type="catalytic activity">
    <reaction evidence="10">
        <text>a ribonucleoside 5'-triphosphate + H2O = a ribonucleoside 5'-phosphate + diphosphate + H(+)</text>
        <dbReference type="Rhea" id="RHEA:23996"/>
        <dbReference type="ChEBI" id="CHEBI:15377"/>
        <dbReference type="ChEBI" id="CHEBI:15378"/>
        <dbReference type="ChEBI" id="CHEBI:33019"/>
        <dbReference type="ChEBI" id="CHEBI:58043"/>
        <dbReference type="ChEBI" id="CHEBI:61557"/>
        <dbReference type="EC" id="3.6.1.9"/>
    </reaction>
</comment>
<feature type="domain" description="Shikimate dehydrogenase substrate binding N-terminal" evidence="12">
    <location>
        <begin position="231"/>
        <end position="313"/>
    </location>
</feature>
<comment type="function">
    <text evidence="9">Involved in the biosynthesis of the chorismate, which leads to the biosynthesis of aromatic amino acids. Catalyzes the reversible NADPH linked reduction of 3-dehydroshikimate (DHSA) to yield shikimate (SA).</text>
</comment>
<feature type="binding site" evidence="9">
    <location>
        <position position="444"/>
    </location>
    <ligand>
        <name>shikimate</name>
        <dbReference type="ChEBI" id="CHEBI:36208"/>
    </ligand>
</feature>
<evidence type="ECO:0000256" key="3">
    <source>
        <dbReference type="ARBA" id="ARBA00022801"/>
    </source>
</evidence>
<evidence type="ECO:0000313" key="13">
    <source>
        <dbReference type="EMBL" id="AAM48733.1"/>
    </source>
</evidence>
<dbReference type="GO" id="GO:0008652">
    <property type="term" value="P:amino acid biosynthetic process"/>
    <property type="evidence" value="ECO:0007669"/>
    <property type="project" value="UniProtKB-KW"/>
</dbReference>
<dbReference type="Pfam" id="PF01488">
    <property type="entry name" value="Shikimate_DH"/>
    <property type="match status" value="1"/>
</dbReference>
<feature type="active site" description="Proton acceptor" evidence="10">
    <location>
        <position position="100"/>
    </location>
</feature>
<dbReference type="Pfam" id="PF02545">
    <property type="entry name" value="Maf"/>
    <property type="match status" value="1"/>
</dbReference>
<dbReference type="Pfam" id="PF08501">
    <property type="entry name" value="Shikimate_dh_N"/>
    <property type="match status" value="1"/>
</dbReference>
<dbReference type="EC" id="3.6.1.9" evidence="10"/>
<dbReference type="NCBIfam" id="TIGR00507">
    <property type="entry name" value="aroE"/>
    <property type="match status" value="1"/>
</dbReference>
<dbReference type="InterPro" id="IPR022893">
    <property type="entry name" value="Shikimate_DH_fam"/>
</dbReference>
<evidence type="ECO:0000256" key="7">
    <source>
        <dbReference type="ARBA" id="ARBA00023141"/>
    </source>
</evidence>
<dbReference type="InterPro" id="IPR011342">
    <property type="entry name" value="Shikimate_DH"/>
</dbReference>
<dbReference type="SUPFAM" id="SSF51735">
    <property type="entry name" value="NAD(P)-binding Rossmann-fold domains"/>
    <property type="match status" value="1"/>
</dbReference>
<feature type="binding site" evidence="9">
    <location>
        <position position="311"/>
    </location>
    <ligand>
        <name>shikimate</name>
        <dbReference type="ChEBI" id="CHEBI:36208"/>
    </ligand>
</feature>
<dbReference type="Gene3D" id="3.90.950.10">
    <property type="match status" value="1"/>
</dbReference>
<dbReference type="GO" id="GO:0050661">
    <property type="term" value="F:NADP binding"/>
    <property type="evidence" value="ECO:0007669"/>
    <property type="project" value="InterPro"/>
</dbReference>
<organism evidence="13">
    <name type="scientific">uncultured marine proteobacterium</name>
    <dbReference type="NCBI Taxonomy" id="482892"/>
    <lineage>
        <taxon>Bacteria</taxon>
        <taxon>Pseudomonadati</taxon>
        <taxon>Pseudomonadota</taxon>
        <taxon>environmental samples</taxon>
    </lineage>
</organism>
<accession>Q8KYT9</accession>
<keyword evidence="6 10" id="KW-0546">Nucleotide metabolism</keyword>
<evidence type="ECO:0000259" key="11">
    <source>
        <dbReference type="Pfam" id="PF01488"/>
    </source>
</evidence>
<keyword evidence="3 10" id="KW-0378">Hydrolase</keyword>
<gene>
    <name evidence="9" type="primary">aroE</name>
    <name evidence="13" type="ORF">MBMO_EBAC000-60D04.102</name>
</gene>
<sequence length="497" mass="54403">MYLHKSAITPTVQSQVTQNISTGLSHMDLILASQSATRRRILNSARISAQFMSPQIDEENITKSLIAEQALPRDIADTLAEHKALKISRKNPDSWVIGCDQILVFEGEIFGKPASPEALKTSLSRLSGKTHRLITANVIYKDSKPQWRHISISHMSMRFMSAAEIDAYIEAYWEDVKHSAGGYHFEKKPDLFADVRGNWFDIMGLSIGPIISFLNQANTTAPFQTPKLAAVLGHPIAQSKSPLMHGHWLKKHQISGDYFAIDIPPARFSETVRMLFDLGFSGFNVTIPHKEQALAFADDATPPAQRIGASNTLIKKDNGNITADNTDGYGFMTNLISQSTTWQPSAGPSLVLGAGGAARAILVALLDAGAPEIYLCNRTRARAEDLAAEISDLIEVIEWQDKEDILPKVFTVVNSTSLGMIGKPALDFDLTHVNPRALVADLIYAPLETQLLKGARARGCEVVGGIGMLLHQGVPGFEAWFGTRPVVDQELETLVLT</sequence>
<feature type="domain" description="Quinate/shikimate 5-dehydrogenase/glutamyl-tRNA reductase" evidence="11">
    <location>
        <begin position="350"/>
        <end position="417"/>
    </location>
</feature>
<dbReference type="PANTHER" id="PTHR21089">
    <property type="entry name" value="SHIKIMATE DEHYDROGENASE"/>
    <property type="match status" value="1"/>
</dbReference>
<keyword evidence="5 9" id="KW-0560">Oxidoreductase</keyword>
<comment type="catalytic activity">
    <reaction evidence="8 9">
        <text>shikimate + NADP(+) = 3-dehydroshikimate + NADPH + H(+)</text>
        <dbReference type="Rhea" id="RHEA:17737"/>
        <dbReference type="ChEBI" id="CHEBI:15378"/>
        <dbReference type="ChEBI" id="CHEBI:16630"/>
        <dbReference type="ChEBI" id="CHEBI:36208"/>
        <dbReference type="ChEBI" id="CHEBI:57783"/>
        <dbReference type="ChEBI" id="CHEBI:58349"/>
        <dbReference type="EC" id="1.1.1.25"/>
    </reaction>
</comment>
<feature type="binding site" evidence="9">
    <location>
        <position position="327"/>
    </location>
    <ligand>
        <name>shikimate</name>
        <dbReference type="ChEBI" id="CHEBI:36208"/>
    </ligand>
</feature>
<comment type="catalytic activity">
    <reaction evidence="10">
        <text>a 2'-deoxyribonucleoside 5'-triphosphate + H2O = a 2'-deoxyribonucleoside 5'-phosphate + diphosphate + H(+)</text>
        <dbReference type="Rhea" id="RHEA:44644"/>
        <dbReference type="ChEBI" id="CHEBI:15377"/>
        <dbReference type="ChEBI" id="CHEBI:15378"/>
        <dbReference type="ChEBI" id="CHEBI:33019"/>
        <dbReference type="ChEBI" id="CHEBI:61560"/>
        <dbReference type="ChEBI" id="CHEBI:65317"/>
        <dbReference type="EC" id="3.6.1.9"/>
    </reaction>
</comment>
<dbReference type="InterPro" id="IPR046346">
    <property type="entry name" value="Aminoacid_DH-like_N_sf"/>
</dbReference>
<feature type="binding site" evidence="9">
    <location>
        <begin position="239"/>
        <end position="241"/>
    </location>
    <ligand>
        <name>shikimate</name>
        <dbReference type="ChEBI" id="CHEBI:36208"/>
    </ligand>
</feature>
<dbReference type="HAMAP" id="MF_00222">
    <property type="entry name" value="Shikimate_DH_AroE"/>
    <property type="match status" value="1"/>
</dbReference>
<comment type="pathway">
    <text evidence="1 9">Metabolic intermediate biosynthesis; chorismate biosynthesis; chorismate from D-erythrose 4-phosphate and phosphoenolpyruvate: step 4/7.</text>
</comment>
<dbReference type="PANTHER" id="PTHR21089:SF1">
    <property type="entry name" value="BIFUNCTIONAL 3-DEHYDROQUINATE DEHYDRATASE_SHIKIMATE DEHYDROGENASE, CHLOROPLASTIC"/>
    <property type="match status" value="1"/>
</dbReference>
<dbReference type="EMBL" id="AE008921">
    <property type="protein sequence ID" value="AAM48733.1"/>
    <property type="molecule type" value="Genomic_DNA"/>
</dbReference>
<protein>
    <recommendedName>
        <fullName evidence="9 10">Multifunctional fusion protein</fullName>
    </recommendedName>
    <domain>
        <recommendedName>
            <fullName evidence="10">Nucleoside triphosphate pyrophosphatase</fullName>
            <ecNumber evidence="10">3.6.1.9</ecNumber>
        </recommendedName>
        <alternativeName>
            <fullName evidence="10">Nucleotide pyrophosphatase</fullName>
            <shortName evidence="10">Nucleotide PPase</shortName>
        </alternativeName>
    </domain>
    <domain>
        <recommendedName>
            <fullName evidence="9">Shikimate dehydrogenase (NADP(+))</fullName>
            <shortName evidence="9">SDH</shortName>
            <ecNumber evidence="9">1.1.1.25</ecNumber>
        </recommendedName>
    </domain>
</protein>
<dbReference type="InterPro" id="IPR006151">
    <property type="entry name" value="Shikm_DH/Glu-tRNA_Rdtase"/>
</dbReference>
<name>Q8KYT9_9PROT</name>
<proteinExistence type="inferred from homology"/>
<dbReference type="EC" id="1.1.1.25" evidence="9"/>
<dbReference type="GO" id="GO:0009423">
    <property type="term" value="P:chorismate biosynthetic process"/>
    <property type="evidence" value="ECO:0007669"/>
    <property type="project" value="UniProtKB-UniRule"/>
</dbReference>
<dbReference type="GO" id="GO:0009073">
    <property type="term" value="P:aromatic amino acid family biosynthetic process"/>
    <property type="evidence" value="ECO:0007669"/>
    <property type="project" value="UniProtKB-KW"/>
</dbReference>
<dbReference type="CDD" id="cd00555">
    <property type="entry name" value="Maf"/>
    <property type="match status" value="1"/>
</dbReference>
<feature type="binding site" evidence="9">
    <location>
        <position position="465"/>
    </location>
    <ligand>
        <name>NADP(+)</name>
        <dbReference type="ChEBI" id="CHEBI:58349"/>
    </ligand>
</feature>
<feature type="binding site" evidence="9">
    <location>
        <begin position="353"/>
        <end position="357"/>
    </location>
    <ligand>
        <name>NADP(+)</name>
        <dbReference type="ChEBI" id="CHEBI:58349"/>
    </ligand>
</feature>
<keyword evidence="10" id="KW-0963">Cytoplasm</keyword>
<reference evidence="13" key="1">
    <citation type="journal article" date="2002" name="Nature">
        <title>Unsuspected diversity among marine aerobic anoxygenic phototrophs.</title>
        <authorList>
            <person name="Beja O."/>
            <person name="Suzuki M.T."/>
            <person name="Heidelberg J.F."/>
            <person name="Nelson W.C."/>
            <person name="Preston C.M."/>
            <person name="Hamada T."/>
            <person name="Eisen J.A."/>
            <person name="Fraser C.M."/>
            <person name="DeLong E.F."/>
        </authorList>
    </citation>
    <scope>NUCLEOTIDE SEQUENCE</scope>
</reference>
<dbReference type="GO" id="GO:0019632">
    <property type="term" value="P:shikimate metabolic process"/>
    <property type="evidence" value="ECO:0007669"/>
    <property type="project" value="InterPro"/>
</dbReference>
<feature type="binding site" evidence="9">
    <location>
        <position position="286"/>
    </location>
    <ligand>
        <name>shikimate</name>
        <dbReference type="ChEBI" id="CHEBI:36208"/>
    </ligand>
</feature>
<keyword evidence="7 9" id="KW-0057">Aromatic amino acid biosynthesis</keyword>
<comment type="cofactor">
    <cofactor evidence="10">
        <name>a divalent metal cation</name>
        <dbReference type="ChEBI" id="CHEBI:60240"/>
    </cofactor>
</comment>
<evidence type="ECO:0000256" key="2">
    <source>
        <dbReference type="ARBA" id="ARBA00022605"/>
    </source>
</evidence>
<dbReference type="Gene3D" id="3.40.50.720">
    <property type="entry name" value="NAD(P)-binding Rossmann-like Domain"/>
    <property type="match status" value="1"/>
</dbReference>
<feature type="active site" description="Proton acceptor" evidence="9">
    <location>
        <position position="290"/>
    </location>
</feature>
<evidence type="ECO:0000256" key="8">
    <source>
        <dbReference type="ARBA" id="ARBA00049442"/>
    </source>
</evidence>
<comment type="similarity">
    <text evidence="9">Belongs to the shikimate dehydrogenase family.</text>
</comment>
<evidence type="ECO:0000256" key="5">
    <source>
        <dbReference type="ARBA" id="ARBA00023002"/>
    </source>
</evidence>
<comment type="caution">
    <text evidence="9">Lacks conserved residue(s) required for the propagation of feature annotation.</text>
</comment>
<dbReference type="NCBIfam" id="NF001312">
    <property type="entry name" value="PRK00258.1-4"/>
    <property type="match status" value="1"/>
</dbReference>
<evidence type="ECO:0000259" key="12">
    <source>
        <dbReference type="Pfam" id="PF08501"/>
    </source>
</evidence>
<dbReference type="Gene3D" id="3.40.50.10860">
    <property type="entry name" value="Leucine Dehydrogenase, chain A, domain 1"/>
    <property type="match status" value="1"/>
</dbReference>
<keyword evidence="2 9" id="KW-0028">Amino-acid biosynthesis</keyword>
<evidence type="ECO:0000256" key="6">
    <source>
        <dbReference type="ARBA" id="ARBA00023080"/>
    </source>
</evidence>
<dbReference type="GO" id="GO:0005829">
    <property type="term" value="C:cytosol"/>
    <property type="evidence" value="ECO:0007669"/>
    <property type="project" value="TreeGrafter"/>
</dbReference>
<dbReference type="GO" id="GO:0004764">
    <property type="term" value="F:shikimate 3-dehydrogenase (NADP+) activity"/>
    <property type="evidence" value="ECO:0007669"/>
    <property type="project" value="UniProtKB-UniRule"/>
</dbReference>